<comment type="caution">
    <text evidence="1">The sequence shown here is derived from an EMBL/GenBank/DDBJ whole genome shotgun (WGS) entry which is preliminary data.</text>
</comment>
<dbReference type="Pfam" id="PF11739">
    <property type="entry name" value="YdbH-like"/>
    <property type="match status" value="1"/>
</dbReference>
<proteinExistence type="predicted"/>
<evidence type="ECO:0000313" key="1">
    <source>
        <dbReference type="EMBL" id="MDR6288809.1"/>
    </source>
</evidence>
<gene>
    <name evidence="1" type="ORF">E9232_001316</name>
</gene>
<dbReference type="InterPro" id="IPR021730">
    <property type="entry name" value="YdbH"/>
</dbReference>
<keyword evidence="2" id="KW-1185">Reference proteome</keyword>
<reference evidence="1 2" key="1">
    <citation type="submission" date="2023-07" db="EMBL/GenBank/DDBJ databases">
        <title>Sorghum-associated microbial communities from plants grown in Nebraska, USA.</title>
        <authorList>
            <person name="Schachtman D."/>
        </authorList>
    </citation>
    <scope>NUCLEOTIDE SEQUENCE [LARGE SCALE GENOMIC DNA]</scope>
    <source>
        <strain evidence="1 2">584</strain>
    </source>
</reference>
<accession>A0ABU1JLB5</accession>
<protein>
    <recommendedName>
        <fullName evidence="3">Dicarboxylate transport domain-containing protein</fullName>
    </recommendedName>
</protein>
<dbReference type="Proteomes" id="UP001262410">
    <property type="component" value="Unassembled WGS sequence"/>
</dbReference>
<sequence length="1035" mass="107670">MPRLLPNRRWTIGLLGLLGFLVVLAVGARAVLPGWVQGEAIARLRAEGIPVDRLTVSDLNIGSAEIGGIALADGQIKIDRISLGFNPWTLIRSGHLGSIALSGVSIRIGIDRSGALALPRMEVLTRPSTGGGQDIEIPFQSISVTDSMIVLDTPYGTIRTPVEAEGEVNELGRLVWKGRLTPAGAGGTASAHFDLTNTPKGQVWGGVQLEQAVFRSDQLSLDGVSGWIAYGGERDTSGKIEGALTVAEVERGTSRLHDFGLQGNGSLQRVEQLNVAAKIGDEKGTIGLQLQSARQGEGTDLALQVAANDLAAVAPALGFEGGVTGKANLNAWVTVRTPGLPSIDELPRMLADGFIRLSTDGVRVGSGVVLQTGQVNADIDLAGGKLTLAGNRPWKVVGRFAAGKLSVDLDWLPGDGGPQRLVFSRVGDTWWTRLAGATKGNVAGFDVSGSVDAELGLNDAGQARVRVPEAVLDLDPFEAIGLTVDPGPMTVSGETTDDGWTAKLSGSSTIGLPGKAGGNATAHGTMRVDSVDNRVTVRPEGCLGVDIPAQDFTPRLRLAEPTAAQLCPDGDLPLLETDLASDLPPLLRGTMPAVALDLSIGGGASATRLVATTPSLAIVPVQPVGTYRITAQDGQLALPGAGLTVQGVDADIALDPGADAPADAHLTARQLSIDGNPVAPLSATAHTRFDSVTNILSVEADIADLQGRARATATGQHDLATGAGGLDLHLDPIRFRKRGLQPRDVIPALAAAPLTCVDGRLAGDGRIAWGEGAGTLIGLQLRNVAFRTPWGRAEGASADLRLDQLTPLRLPAGQRMTVGRFVIDDKTPPVSGIDARFGWSQAGGIDLRQVALDWTGAKIRIDRGPGRRALSVLRIEGLDLARAVAAAGIGDVAATGTIDGTVPFRLDRGAVVVEGGVLATRGPGEIRYGAQSAPEAIKAAASEPGMDTLMTALQNFQYQSLRATLDGRSDGEARVRLAVRGSNPDLYGGFPIALNVDLSGALYVIARQTMALAQIGDRVRDYYAQRLGRRTAAPC</sequence>
<dbReference type="EMBL" id="JAVDPW010000002">
    <property type="protein sequence ID" value="MDR6288809.1"/>
    <property type="molecule type" value="Genomic_DNA"/>
</dbReference>
<dbReference type="RefSeq" id="WP_309792838.1">
    <property type="nucleotide sequence ID" value="NZ_JAVDPW010000002.1"/>
</dbReference>
<evidence type="ECO:0008006" key="3">
    <source>
        <dbReference type="Google" id="ProtNLM"/>
    </source>
</evidence>
<evidence type="ECO:0000313" key="2">
    <source>
        <dbReference type="Proteomes" id="UP001262410"/>
    </source>
</evidence>
<name>A0ABU1JLB5_9PROT</name>
<organism evidence="1 2">
    <name type="scientific">Inquilinus ginsengisoli</name>
    <dbReference type="NCBI Taxonomy" id="363840"/>
    <lineage>
        <taxon>Bacteria</taxon>
        <taxon>Pseudomonadati</taxon>
        <taxon>Pseudomonadota</taxon>
        <taxon>Alphaproteobacteria</taxon>
        <taxon>Rhodospirillales</taxon>
        <taxon>Rhodospirillaceae</taxon>
        <taxon>Inquilinus</taxon>
    </lineage>
</organism>